<feature type="transmembrane region" description="Helical" evidence="8">
    <location>
        <begin position="414"/>
        <end position="431"/>
    </location>
</feature>
<feature type="transmembrane region" description="Helical" evidence="8">
    <location>
        <begin position="140"/>
        <end position="161"/>
    </location>
</feature>
<evidence type="ECO:0000313" key="10">
    <source>
        <dbReference type="EMBL" id="MBO1834914.1"/>
    </source>
</evidence>
<feature type="transmembrane region" description="Helical" evidence="8">
    <location>
        <begin position="451"/>
        <end position="469"/>
    </location>
</feature>
<dbReference type="Proteomes" id="UP001220209">
    <property type="component" value="Chromosome 2"/>
</dbReference>
<evidence type="ECO:0000256" key="6">
    <source>
        <dbReference type="ARBA" id="ARBA00023136"/>
    </source>
</evidence>
<keyword evidence="5 8" id="KW-1133">Transmembrane helix</keyword>
<feature type="transmembrane region" description="Helical" evidence="8">
    <location>
        <begin position="106"/>
        <end position="128"/>
    </location>
</feature>
<feature type="transmembrane region" description="Helical" evidence="8">
    <location>
        <begin position="173"/>
        <end position="192"/>
    </location>
</feature>
<evidence type="ECO:0000256" key="2">
    <source>
        <dbReference type="ARBA" id="ARBA00008974"/>
    </source>
</evidence>
<dbReference type="PANTHER" id="PTHR31806:SF1">
    <property type="entry name" value="PURINE-CYTOSINE PERMEASE FCY2-RELATED"/>
    <property type="match status" value="1"/>
</dbReference>
<comment type="similarity">
    <text evidence="2 7">Belongs to the purine-cytosine permease (2.A.39) family.</text>
</comment>
<gene>
    <name evidence="10" type="ORF">J4M89_36590</name>
    <name evidence="9" type="ORF">JIN94_27460</name>
    <name evidence="11" type="ORF">LXE91_23455</name>
</gene>
<feature type="transmembrane region" description="Helical" evidence="8">
    <location>
        <begin position="297"/>
        <end position="325"/>
    </location>
</feature>
<evidence type="ECO:0000313" key="11">
    <source>
        <dbReference type="EMBL" id="WFN21628.1"/>
    </source>
</evidence>
<dbReference type="GO" id="GO:0005886">
    <property type="term" value="C:plasma membrane"/>
    <property type="evidence" value="ECO:0007669"/>
    <property type="project" value="TreeGrafter"/>
</dbReference>
<dbReference type="EMBL" id="CP090641">
    <property type="protein sequence ID" value="WFN21628.1"/>
    <property type="molecule type" value="Genomic_DNA"/>
</dbReference>
<keyword evidence="3 7" id="KW-0813">Transport</keyword>
<evidence type="ECO:0000256" key="7">
    <source>
        <dbReference type="PIRNR" id="PIRNR002744"/>
    </source>
</evidence>
<dbReference type="InterPro" id="IPR001248">
    <property type="entry name" value="Pur-cyt_permease"/>
</dbReference>
<reference evidence="10 13" key="2">
    <citation type="submission" date="2021-03" db="EMBL/GenBank/DDBJ databases">
        <title>Clinical course, treatment and visual outcome of an outbreak of Burkholderia contaminans endophthalmitis following cataract surgery.</title>
        <authorList>
            <person name="Lind C."/>
            <person name="Olsen K."/>
            <person name="Angelsen N.K."/>
            <person name="Krefting E.A."/>
            <person name="Fossen K."/>
            <person name="Gravningen K."/>
            <person name="Depoorter E."/>
            <person name="Vandamme P."/>
            <person name="Bertelsen G."/>
        </authorList>
    </citation>
    <scope>NUCLEOTIDE SEQUENCE [LARGE SCALE GENOMIC DNA]</scope>
    <source>
        <strain evidence="10 13">51242556</strain>
    </source>
</reference>
<dbReference type="Pfam" id="PF02133">
    <property type="entry name" value="Transp_cyt_pur"/>
    <property type="match status" value="1"/>
</dbReference>
<evidence type="ECO:0000313" key="14">
    <source>
        <dbReference type="Proteomes" id="UP001220209"/>
    </source>
</evidence>
<dbReference type="Proteomes" id="UP000611459">
    <property type="component" value="Unassembled WGS sequence"/>
</dbReference>
<feature type="transmembrane region" description="Helical" evidence="8">
    <location>
        <begin position="337"/>
        <end position="356"/>
    </location>
</feature>
<dbReference type="PANTHER" id="PTHR31806">
    <property type="entry name" value="PURINE-CYTOSINE PERMEASE FCY2-RELATED"/>
    <property type="match status" value="1"/>
</dbReference>
<dbReference type="EMBL" id="JAENIB010000015">
    <property type="protein sequence ID" value="MBK1933629.1"/>
    <property type="molecule type" value="Genomic_DNA"/>
</dbReference>
<reference evidence="9" key="1">
    <citation type="submission" date="2021-01" db="EMBL/GenBank/DDBJ databases">
        <title>Outbreak of Burkholderia contaminns endophthalmitis traced to a clinical ventilation system.</title>
        <authorList>
            <person name="Lipuma J."/>
            <person name="Spilker T."/>
            <person name="Kratholm J."/>
        </authorList>
    </citation>
    <scope>NUCLEOTIDE SEQUENCE</scope>
    <source>
        <strain evidence="9">HI4954</strain>
    </source>
</reference>
<name>A0A1E3FZ93_9BURK</name>
<dbReference type="GeneID" id="93188359"/>
<evidence type="ECO:0000256" key="1">
    <source>
        <dbReference type="ARBA" id="ARBA00004141"/>
    </source>
</evidence>
<evidence type="ECO:0000313" key="12">
    <source>
        <dbReference type="Proteomes" id="UP000611459"/>
    </source>
</evidence>
<comment type="subcellular location">
    <subcellularLocation>
        <location evidence="1">Membrane</location>
        <topology evidence="1">Multi-pass membrane protein</topology>
    </subcellularLocation>
</comment>
<evidence type="ECO:0000256" key="8">
    <source>
        <dbReference type="SAM" id="Phobius"/>
    </source>
</evidence>
<dbReference type="EMBL" id="JAGEMX010000023">
    <property type="protein sequence ID" value="MBO1834914.1"/>
    <property type="molecule type" value="Genomic_DNA"/>
</dbReference>
<dbReference type="AlphaFoldDB" id="A0A1E3FZ93"/>
<evidence type="ECO:0000256" key="4">
    <source>
        <dbReference type="ARBA" id="ARBA00022692"/>
    </source>
</evidence>
<dbReference type="RefSeq" id="WP_046196904.1">
    <property type="nucleotide sequence ID" value="NZ_AP018357.1"/>
</dbReference>
<feature type="transmembrane region" description="Helical" evidence="8">
    <location>
        <begin position="362"/>
        <end position="384"/>
    </location>
</feature>
<dbReference type="PIRSF" id="PIRSF002744">
    <property type="entry name" value="Pur-cyt_permease"/>
    <property type="match status" value="1"/>
</dbReference>
<keyword evidence="6 7" id="KW-0472">Membrane</keyword>
<feature type="transmembrane region" description="Helical" evidence="8">
    <location>
        <begin position="42"/>
        <end position="60"/>
    </location>
</feature>
<dbReference type="Proteomes" id="UP000664048">
    <property type="component" value="Unassembled WGS sequence"/>
</dbReference>
<dbReference type="OrthoDB" id="9809167at2"/>
<protein>
    <submittedName>
        <fullName evidence="9">Cytosine permease</fullName>
    </submittedName>
</protein>
<evidence type="ECO:0000256" key="5">
    <source>
        <dbReference type="ARBA" id="ARBA00022989"/>
    </source>
</evidence>
<evidence type="ECO:0000313" key="13">
    <source>
        <dbReference type="Proteomes" id="UP000664048"/>
    </source>
</evidence>
<proteinExistence type="inferred from homology"/>
<evidence type="ECO:0000256" key="3">
    <source>
        <dbReference type="ARBA" id="ARBA00022448"/>
    </source>
</evidence>
<keyword evidence="13" id="KW-1185">Reference proteome</keyword>
<feature type="transmembrane region" description="Helical" evidence="8">
    <location>
        <begin position="204"/>
        <end position="227"/>
    </location>
</feature>
<accession>A0A1E3FZ93</accession>
<sequence length="500" mass="53857">MTRPDTLDLGRTESAGLAIEHHSIDYIPEHERHAKLASQGPFWFLGNFHFFTISIGFVGPGMGLSAGWTTLAGALGIMFGTIFMAFHGSQGPEMGLPQMIQSRAQFGYRGVIVALLATLFVFVGFNVVNVSLMVDGVHNVFGIDGGFVAVAAVTTGALLAIYGHDLMHRTFTWALIATLPLYALVTLALAFGHATPAPATIAPVAAPGFNWIAFATQFAIAASYNISYAPYVSDYSRYLPKNTSRAKLIAVIFAGASLSGTWMIGLGAWLAQKLHAADALVAMNDVGTSLMPGLGKLIAIVSLVGFLPIIALNAYSAMLTVLTAADSIVPIRPTRRARVASIIAISTFVLACVFAIRGNGIALLQTFLTLMLYFLVPWTAVNLVDYFFVRRGHYAIAHFFTPNGLYGAWQPRGIVAYLVGFAAMVPFFYIFDAEANREIFVGPFARMLGGVDIAWLVGLVVAGAAYWLLSRSLDLARERRIIAETPSPETLAEPLEHERA</sequence>
<reference evidence="11 14" key="3">
    <citation type="submission" date="2021-12" db="EMBL/GenBank/DDBJ databases">
        <title>Genomic and phenotypic characterization of three Burkholderia contaminans isolates recovered from different sources.</title>
        <authorList>
            <person name="Lopez De Volder A."/>
            <person name="Fan Y."/>
            <person name="Nunvar J."/>
            <person name="Herrera T."/>
            <person name="Timp W."/>
            <person name="Degrossi J."/>
        </authorList>
    </citation>
    <scope>NUCLEOTIDE SEQUENCE [LARGE SCALE GENOMIC DNA]</scope>
    <source>
        <strain evidence="11 14">LMG 23361</strain>
    </source>
</reference>
<feature type="transmembrane region" description="Helical" evidence="8">
    <location>
        <begin position="66"/>
        <end position="86"/>
    </location>
</feature>
<evidence type="ECO:0000313" key="9">
    <source>
        <dbReference type="EMBL" id="MBK1933629.1"/>
    </source>
</evidence>
<dbReference type="InterPro" id="IPR026030">
    <property type="entry name" value="Pur-cyt_permease_Fcy2/21/22"/>
</dbReference>
<feature type="transmembrane region" description="Helical" evidence="8">
    <location>
        <begin position="248"/>
        <end position="271"/>
    </location>
</feature>
<organism evidence="9 12">
    <name type="scientific">Burkholderia contaminans</name>
    <dbReference type="NCBI Taxonomy" id="488447"/>
    <lineage>
        <taxon>Bacteria</taxon>
        <taxon>Pseudomonadati</taxon>
        <taxon>Pseudomonadota</taxon>
        <taxon>Betaproteobacteria</taxon>
        <taxon>Burkholderiales</taxon>
        <taxon>Burkholderiaceae</taxon>
        <taxon>Burkholderia</taxon>
        <taxon>Burkholderia cepacia complex</taxon>
    </lineage>
</organism>
<dbReference type="Gene3D" id="1.10.4160.10">
    <property type="entry name" value="Hydantoin permease"/>
    <property type="match status" value="1"/>
</dbReference>
<keyword evidence="4 8" id="KW-0812">Transmembrane</keyword>
<dbReference type="GO" id="GO:0022857">
    <property type="term" value="F:transmembrane transporter activity"/>
    <property type="evidence" value="ECO:0007669"/>
    <property type="project" value="InterPro"/>
</dbReference>